<accession>A0A438HBL6</accession>
<evidence type="ECO:0000313" key="4">
    <source>
        <dbReference type="EMBL" id="RVW81863.1"/>
    </source>
</evidence>
<dbReference type="PANTHER" id="PTHR47186">
    <property type="entry name" value="LEUCINE-RICH REPEAT-CONTAINING PROTEIN 57"/>
    <property type="match status" value="1"/>
</dbReference>
<comment type="caution">
    <text evidence="4">The sequence shown here is derived from an EMBL/GenBank/DDBJ whole genome shotgun (WGS) entry which is preliminary data.</text>
</comment>
<dbReference type="Gene3D" id="3.80.10.10">
    <property type="entry name" value="Ribonuclease Inhibitor"/>
    <property type="match status" value="2"/>
</dbReference>
<dbReference type="Pfam" id="PF20160">
    <property type="entry name" value="C-JID"/>
    <property type="match status" value="1"/>
</dbReference>
<evidence type="ECO:0000259" key="3">
    <source>
        <dbReference type="Pfam" id="PF20160"/>
    </source>
</evidence>
<keyword evidence="2" id="KW-0677">Repeat</keyword>
<evidence type="ECO:0000256" key="1">
    <source>
        <dbReference type="ARBA" id="ARBA00022614"/>
    </source>
</evidence>
<evidence type="ECO:0000313" key="5">
    <source>
        <dbReference type="Proteomes" id="UP000288805"/>
    </source>
</evidence>
<sequence>MSRGCAIRWKLCLKGNAINELPTTECPPKLNSLCLQECKNLELLPSSICELKSLTTLFCSGCSRLRSFPEILEDVENIRELHLDGTAIEELPASIQYLRGLQCCSQLRSFPEILEDVGNIRELHLDGTAIEELPASIQYLNLSDCTNLVSLLESICNLSSLKTLDVSFCTKFEKFPENLRSLQCLEDLRASSLNLSMDCFSSILAGIIQLSKLRVLQLSHCQGLRQVPELPPSLRYLDVHSCTCLETSSSPSSQLGFSLLKCFKSMIEEFECDSYWNKAIRVVILGNNGIPEWISQPKKGSQITIELPMDWYRKDDFLGFALYSLFISMACDELNCELNICGDQSECSHVDDVRLFAAKFAVMLSTETSQKIPVLMLRVAVTTRKPPRATIRQYSDEQRSCDTRSAAEDTNSNAQISYDCTPCTDHSDCPRDTTTQNINSNVVDAQDDEEDHMHDWLELLCKFVGWICCRRY</sequence>
<organism evidence="4 5">
    <name type="scientific">Vitis vinifera</name>
    <name type="common">Grape</name>
    <dbReference type="NCBI Taxonomy" id="29760"/>
    <lineage>
        <taxon>Eukaryota</taxon>
        <taxon>Viridiplantae</taxon>
        <taxon>Streptophyta</taxon>
        <taxon>Embryophyta</taxon>
        <taxon>Tracheophyta</taxon>
        <taxon>Spermatophyta</taxon>
        <taxon>Magnoliopsida</taxon>
        <taxon>eudicotyledons</taxon>
        <taxon>Gunneridae</taxon>
        <taxon>Pentapetalae</taxon>
        <taxon>rosids</taxon>
        <taxon>Vitales</taxon>
        <taxon>Vitaceae</taxon>
        <taxon>Viteae</taxon>
        <taxon>Vitis</taxon>
    </lineage>
</organism>
<gene>
    <name evidence="4" type="primary">N_363</name>
    <name evidence="4" type="ORF">CK203_050830</name>
</gene>
<dbReference type="InterPro" id="IPR045344">
    <property type="entry name" value="C-JID"/>
</dbReference>
<dbReference type="AlphaFoldDB" id="A0A438HBL6"/>
<dbReference type="PANTHER" id="PTHR47186:SF63">
    <property type="entry name" value="C-JID DOMAIN-CONTAINING PROTEIN"/>
    <property type="match status" value="1"/>
</dbReference>
<protein>
    <submittedName>
        <fullName evidence="4">TMV resistance protein N</fullName>
    </submittedName>
</protein>
<dbReference type="SUPFAM" id="SSF52058">
    <property type="entry name" value="L domain-like"/>
    <property type="match status" value="1"/>
</dbReference>
<reference evidence="4 5" key="1">
    <citation type="journal article" date="2018" name="PLoS Genet.">
        <title>Population sequencing reveals clonal diversity and ancestral inbreeding in the grapevine cultivar Chardonnay.</title>
        <authorList>
            <person name="Roach M.J."/>
            <person name="Johnson D.L."/>
            <person name="Bohlmann J."/>
            <person name="van Vuuren H.J."/>
            <person name="Jones S.J."/>
            <person name="Pretorius I.S."/>
            <person name="Schmidt S.A."/>
            <person name="Borneman A.R."/>
        </authorList>
    </citation>
    <scope>NUCLEOTIDE SEQUENCE [LARGE SCALE GENOMIC DNA]</scope>
    <source>
        <strain evidence="5">cv. Chardonnay</strain>
        <tissue evidence="4">Leaf</tissue>
    </source>
</reference>
<name>A0A438HBL6_VITVI</name>
<proteinExistence type="predicted"/>
<keyword evidence="1" id="KW-0433">Leucine-rich repeat</keyword>
<evidence type="ECO:0000256" key="2">
    <source>
        <dbReference type="ARBA" id="ARBA00022737"/>
    </source>
</evidence>
<feature type="domain" description="C-JID" evidence="3">
    <location>
        <begin position="288"/>
        <end position="353"/>
    </location>
</feature>
<dbReference type="Proteomes" id="UP000288805">
    <property type="component" value="Unassembled WGS sequence"/>
</dbReference>
<dbReference type="EMBL" id="QGNW01000247">
    <property type="protein sequence ID" value="RVW81863.1"/>
    <property type="molecule type" value="Genomic_DNA"/>
</dbReference>
<dbReference type="InterPro" id="IPR032675">
    <property type="entry name" value="LRR_dom_sf"/>
</dbReference>